<dbReference type="AlphaFoldDB" id="W1X7E1"/>
<sequence length="70" mass="8356">ATTLLRRLYPGVDVVFVKAENVTDFRHDNDFIKVRSLNHHHHAKDAYLNIVVGNVYHERFTRNFRAFFKK</sequence>
<evidence type="ECO:0000259" key="1">
    <source>
        <dbReference type="Pfam" id="PF22702"/>
    </source>
</evidence>
<evidence type="ECO:0000313" key="2">
    <source>
        <dbReference type="EMBL" id="ETJ26208.1"/>
    </source>
</evidence>
<reference evidence="2" key="1">
    <citation type="submission" date="2013-12" db="EMBL/GenBank/DDBJ databases">
        <title>A Varibaculum cambriense genome reconstructed from a premature infant gut community with otherwise low bacterial novelty that shifts toward anaerobic metabolism during the third week of life.</title>
        <authorList>
            <person name="Brown C.T."/>
            <person name="Sharon I."/>
            <person name="Thomas B.C."/>
            <person name="Castelle C.J."/>
            <person name="Morowitz M.J."/>
            <person name="Banfield J.F."/>
        </authorList>
    </citation>
    <scope>NUCLEOTIDE SEQUENCE</scope>
</reference>
<comment type="caution">
    <text evidence="2">The sequence shown here is derived from an EMBL/GenBank/DDBJ whole genome shotgun (WGS) entry which is preliminary data.</text>
</comment>
<feature type="non-terminal residue" evidence="2">
    <location>
        <position position="70"/>
    </location>
</feature>
<name>W1X7E1_9ZZZZ</name>
<dbReference type="EMBL" id="AZMM01017483">
    <property type="protein sequence ID" value="ETJ26208.1"/>
    <property type="molecule type" value="Genomic_DNA"/>
</dbReference>
<feature type="non-terminal residue" evidence="2">
    <location>
        <position position="1"/>
    </location>
</feature>
<protein>
    <submittedName>
        <fullName evidence="2">CRISPR-associated protein, Csn1 family</fullName>
    </submittedName>
</protein>
<accession>W1X7E1</accession>
<proteinExistence type="predicted"/>
<dbReference type="Pfam" id="PF22702">
    <property type="entry name" value="Cas9_RuvC"/>
    <property type="match status" value="1"/>
</dbReference>
<gene>
    <name evidence="2" type="ORF">Q604_UNBC17483G0001</name>
</gene>
<organism evidence="2">
    <name type="scientific">human gut metagenome</name>
    <dbReference type="NCBI Taxonomy" id="408170"/>
    <lineage>
        <taxon>unclassified sequences</taxon>
        <taxon>metagenomes</taxon>
        <taxon>organismal metagenomes</taxon>
    </lineage>
</organism>
<dbReference type="InterPro" id="IPR055228">
    <property type="entry name" value="Cas9_RuvC"/>
</dbReference>
<feature type="domain" description="Cas9 RuvC" evidence="1">
    <location>
        <begin position="12"/>
        <end position="60"/>
    </location>
</feature>